<gene>
    <name evidence="7" type="ORF">PPACK8108_LOCUS22992</name>
</gene>
<dbReference type="GO" id="GO:0012507">
    <property type="term" value="C:ER to Golgi transport vesicle membrane"/>
    <property type="evidence" value="ECO:0007669"/>
    <property type="project" value="TreeGrafter"/>
</dbReference>
<accession>A0AAV0BPF0</accession>
<dbReference type="Gene3D" id="1.25.10.10">
    <property type="entry name" value="Leucine-rich Repeat Variant"/>
    <property type="match status" value="1"/>
</dbReference>
<dbReference type="Proteomes" id="UP001153365">
    <property type="component" value="Unassembled WGS sequence"/>
</dbReference>
<evidence type="ECO:0000259" key="6">
    <source>
        <dbReference type="Pfam" id="PF04871"/>
    </source>
</evidence>
<evidence type="ECO:0000256" key="3">
    <source>
        <dbReference type="ARBA" id="ARBA00023054"/>
    </source>
</evidence>
<dbReference type="InterPro" id="IPR016024">
    <property type="entry name" value="ARM-type_fold"/>
</dbReference>
<dbReference type="InterPro" id="IPR024095">
    <property type="entry name" value="Vesicle_P115"/>
</dbReference>
<feature type="coiled-coil region" evidence="4">
    <location>
        <begin position="765"/>
        <end position="831"/>
    </location>
</feature>
<comment type="caution">
    <text evidence="7">The sequence shown here is derived from an EMBL/GenBank/DDBJ whole genome shotgun (WGS) entry which is preliminary data.</text>
</comment>
<name>A0AAV0BPF0_PHAPC</name>
<dbReference type="PANTHER" id="PTHR10013:SF0">
    <property type="entry name" value="GENERAL VESICULAR TRANSPORT FACTOR P115"/>
    <property type="match status" value="1"/>
</dbReference>
<reference evidence="7" key="1">
    <citation type="submission" date="2022-06" db="EMBL/GenBank/DDBJ databases">
        <authorList>
            <consortium name="SYNGENTA / RWTH Aachen University"/>
        </authorList>
    </citation>
    <scope>NUCLEOTIDE SEQUENCE</scope>
</reference>
<organism evidence="7 8">
    <name type="scientific">Phakopsora pachyrhizi</name>
    <name type="common">Asian soybean rust disease fungus</name>
    <dbReference type="NCBI Taxonomy" id="170000"/>
    <lineage>
        <taxon>Eukaryota</taxon>
        <taxon>Fungi</taxon>
        <taxon>Dikarya</taxon>
        <taxon>Basidiomycota</taxon>
        <taxon>Pucciniomycotina</taxon>
        <taxon>Pucciniomycetes</taxon>
        <taxon>Pucciniales</taxon>
        <taxon>Phakopsoraceae</taxon>
        <taxon>Phakopsora</taxon>
    </lineage>
</organism>
<evidence type="ECO:0000256" key="2">
    <source>
        <dbReference type="ARBA" id="ARBA00023034"/>
    </source>
</evidence>
<dbReference type="GO" id="GO:0000139">
    <property type="term" value="C:Golgi membrane"/>
    <property type="evidence" value="ECO:0007669"/>
    <property type="project" value="InterPro"/>
</dbReference>
<dbReference type="GO" id="GO:0006888">
    <property type="term" value="P:endoplasmic reticulum to Golgi vesicle-mediated transport"/>
    <property type="evidence" value="ECO:0007669"/>
    <property type="project" value="TreeGrafter"/>
</dbReference>
<dbReference type="InterPro" id="IPR006955">
    <property type="entry name" value="Uso1_p115_C"/>
</dbReference>
<dbReference type="InterPro" id="IPR006953">
    <property type="entry name" value="Vesicle_Uso1_P115_head"/>
</dbReference>
<dbReference type="Pfam" id="PF04871">
    <property type="entry name" value="Uso1_p115_C"/>
    <property type="match status" value="1"/>
</dbReference>
<keyword evidence="3 4" id="KW-0175">Coiled coil</keyword>
<dbReference type="Pfam" id="PF04869">
    <property type="entry name" value="Uso1_p115_head"/>
    <property type="match status" value="1"/>
</dbReference>
<dbReference type="GO" id="GO:0005795">
    <property type="term" value="C:Golgi stack"/>
    <property type="evidence" value="ECO:0007669"/>
    <property type="project" value="TreeGrafter"/>
</dbReference>
<keyword evidence="8" id="KW-1185">Reference proteome</keyword>
<dbReference type="GO" id="GO:0048211">
    <property type="term" value="P:Golgi vesicle docking"/>
    <property type="evidence" value="ECO:0007669"/>
    <property type="project" value="TreeGrafter"/>
</dbReference>
<dbReference type="SUPFAM" id="SSF48371">
    <property type="entry name" value="ARM repeat"/>
    <property type="match status" value="1"/>
</dbReference>
<sequence>MSFLSSLQGTVLQGYAALQGPQGQPQSAASTLTKLVDRLQNSVQHEDKRSSVLGIKGMARDWKKDVGAVALQALLDLMCKPDAGDDVEMAKAILETLHILCEVEESDPGKVSKTDTGVANVDTFLKTPAPTHGLLALLGLPNFYLKFFSLQLLGTLLTAPPPRPQNLQSYFLTAPGGLGTILSMLDDNREIIRNEALLLLLNITEKNADIQKIIAFEGGFDRLFHIIDVEGGIGSGGIVVQDCLICVGQLLRYNISNQNYFRETSCIPHLAPMLLFPPMLEPPPDALDAFATQPWTEQKVNNALLVIALARTLVSGAGTGKIANQKAIFSSGLTRCLAEIGLASTAPEVLKSEALHTLSAVVRGSEINQDLIGKLFVSPLAISVPEEQQGSGSTGQPEESLQVYRVVPQSSILALVSLALHGPYGNRHKLSPKESELLRFRAAAVGVLEAFFAGNTDSQLKIIATMETPQPSSNPENPFELSHSPGLLLLDALRSLPLFEIGQVDSFTIFFACLIFAHLLRNSELVKQIARNVRIRNEVQEENEPSGEEDERSSLVQLIVGNLMMAQRAQSQANNSGQGSEKSAEWARVMVGYLVVLATWMWDSPHTTDELLSEGTNLQVLIEPVGQTSGVDPLVQGLCALVLGIIYETDQNPNSPIPRVTLQPILQSRIGPDQFVNRILRLREDPRFKDVGPDVLELNILISQSAEESFDSLQERLSKELWFDWPFVEFVKNNYVSIQQSILVDPASSGTKNSSNESAAQNKLIDSLRDQISEQSKTIKALEEKVEAISLESKEEIRLKSLKEEELNAQIEGLKTEMIALSKSQKESEKEQEDLLVLLEEVTSKRKRDKVLMREKGLDVSEDDDDDDDE</sequence>
<dbReference type="GO" id="GO:0006886">
    <property type="term" value="P:intracellular protein transport"/>
    <property type="evidence" value="ECO:0007669"/>
    <property type="project" value="InterPro"/>
</dbReference>
<protein>
    <submittedName>
        <fullName evidence="7">P115 like vesicle tethering protein</fullName>
    </submittedName>
</protein>
<dbReference type="GO" id="GO:0048280">
    <property type="term" value="P:vesicle fusion with Golgi apparatus"/>
    <property type="evidence" value="ECO:0007669"/>
    <property type="project" value="InterPro"/>
</dbReference>
<dbReference type="PANTHER" id="PTHR10013">
    <property type="entry name" value="GENERAL VESICULAR TRANSPORT FACTOR P115"/>
    <property type="match status" value="1"/>
</dbReference>
<feature type="domain" description="Vesicle tethering protein Uso1/P115-like head" evidence="5">
    <location>
        <begin position="408"/>
        <end position="742"/>
    </location>
</feature>
<comment type="subcellular location">
    <subcellularLocation>
        <location evidence="1">Golgi apparatus</location>
    </subcellularLocation>
</comment>
<dbReference type="GO" id="GO:0005783">
    <property type="term" value="C:endoplasmic reticulum"/>
    <property type="evidence" value="ECO:0007669"/>
    <property type="project" value="TreeGrafter"/>
</dbReference>
<dbReference type="InterPro" id="IPR011989">
    <property type="entry name" value="ARM-like"/>
</dbReference>
<dbReference type="AlphaFoldDB" id="A0AAV0BPF0"/>
<evidence type="ECO:0000259" key="5">
    <source>
        <dbReference type="Pfam" id="PF04869"/>
    </source>
</evidence>
<dbReference type="FunFam" id="1.25.10.10:FF:000296">
    <property type="entry name" value="Related to transport protein USO1"/>
    <property type="match status" value="1"/>
</dbReference>
<evidence type="ECO:0000313" key="7">
    <source>
        <dbReference type="EMBL" id="CAH7688088.1"/>
    </source>
</evidence>
<feature type="domain" description="Uso1/p115-like vesicle tethering protein C-terminal" evidence="6">
    <location>
        <begin position="756"/>
        <end position="870"/>
    </location>
</feature>
<keyword evidence="2" id="KW-0333">Golgi apparatus</keyword>
<dbReference type="EMBL" id="CALTRL010005952">
    <property type="protein sequence ID" value="CAH7688088.1"/>
    <property type="molecule type" value="Genomic_DNA"/>
</dbReference>
<evidence type="ECO:0000313" key="8">
    <source>
        <dbReference type="Proteomes" id="UP001153365"/>
    </source>
</evidence>
<evidence type="ECO:0000256" key="1">
    <source>
        <dbReference type="ARBA" id="ARBA00004555"/>
    </source>
</evidence>
<evidence type="ECO:0000256" key="4">
    <source>
        <dbReference type="SAM" id="Coils"/>
    </source>
</evidence>
<proteinExistence type="predicted"/>